<evidence type="ECO:0000313" key="2">
    <source>
        <dbReference type="EMBL" id="KAK0741241.1"/>
    </source>
</evidence>
<keyword evidence="1" id="KW-0732">Signal</keyword>
<gene>
    <name evidence="2" type="ORF">B0T18DRAFT_419756</name>
</gene>
<keyword evidence="3" id="KW-1185">Reference proteome</keyword>
<dbReference type="EMBL" id="JAUKUD010000006">
    <property type="protein sequence ID" value="KAK0741241.1"/>
    <property type="molecule type" value="Genomic_DNA"/>
</dbReference>
<organism evidence="2 3">
    <name type="scientific">Schizothecium vesticola</name>
    <dbReference type="NCBI Taxonomy" id="314040"/>
    <lineage>
        <taxon>Eukaryota</taxon>
        <taxon>Fungi</taxon>
        <taxon>Dikarya</taxon>
        <taxon>Ascomycota</taxon>
        <taxon>Pezizomycotina</taxon>
        <taxon>Sordariomycetes</taxon>
        <taxon>Sordariomycetidae</taxon>
        <taxon>Sordariales</taxon>
        <taxon>Schizotheciaceae</taxon>
        <taxon>Schizothecium</taxon>
    </lineage>
</organism>
<dbReference type="AlphaFoldDB" id="A0AA40K0E5"/>
<dbReference type="Proteomes" id="UP001172155">
    <property type="component" value="Unassembled WGS sequence"/>
</dbReference>
<reference evidence="2" key="1">
    <citation type="submission" date="2023-06" db="EMBL/GenBank/DDBJ databases">
        <title>Genome-scale phylogeny and comparative genomics of the fungal order Sordariales.</title>
        <authorList>
            <consortium name="Lawrence Berkeley National Laboratory"/>
            <person name="Hensen N."/>
            <person name="Bonometti L."/>
            <person name="Westerberg I."/>
            <person name="Brannstrom I.O."/>
            <person name="Guillou S."/>
            <person name="Cros-Aarteil S."/>
            <person name="Calhoun S."/>
            <person name="Haridas S."/>
            <person name="Kuo A."/>
            <person name="Mondo S."/>
            <person name="Pangilinan J."/>
            <person name="Riley R."/>
            <person name="LaButti K."/>
            <person name="Andreopoulos B."/>
            <person name="Lipzen A."/>
            <person name="Chen C."/>
            <person name="Yanf M."/>
            <person name="Daum C."/>
            <person name="Ng V."/>
            <person name="Clum A."/>
            <person name="Steindorff A."/>
            <person name="Ohm R."/>
            <person name="Martin F."/>
            <person name="Silar P."/>
            <person name="Natvig D."/>
            <person name="Lalanne C."/>
            <person name="Gautier V."/>
            <person name="Ament-velasquez S.L."/>
            <person name="Kruys A."/>
            <person name="Hutchinson M.I."/>
            <person name="Powell A.J."/>
            <person name="Barry K."/>
            <person name="Miller A.N."/>
            <person name="Grigoriev I.V."/>
            <person name="Debuchy R."/>
            <person name="Gladieux P."/>
            <person name="Thoren M.H."/>
            <person name="Johannesson H."/>
        </authorList>
    </citation>
    <scope>NUCLEOTIDE SEQUENCE</scope>
    <source>
        <strain evidence="2">SMH3187-1</strain>
    </source>
</reference>
<feature type="chain" id="PRO_5041409793" description="Secreted protein" evidence="1">
    <location>
        <begin position="23"/>
        <end position="72"/>
    </location>
</feature>
<accession>A0AA40K0E5</accession>
<proteinExistence type="predicted"/>
<protein>
    <recommendedName>
        <fullName evidence="4">Secreted protein</fullName>
    </recommendedName>
</protein>
<feature type="signal peptide" evidence="1">
    <location>
        <begin position="1"/>
        <end position="22"/>
    </location>
</feature>
<name>A0AA40K0E5_9PEZI</name>
<evidence type="ECO:0000256" key="1">
    <source>
        <dbReference type="SAM" id="SignalP"/>
    </source>
</evidence>
<evidence type="ECO:0008006" key="4">
    <source>
        <dbReference type="Google" id="ProtNLM"/>
    </source>
</evidence>
<evidence type="ECO:0000313" key="3">
    <source>
        <dbReference type="Proteomes" id="UP001172155"/>
    </source>
</evidence>
<sequence length="72" mass="8031">MCPAQLRVLAVVLMSWIRQADKSVLNRIPCRRSGVAMSRVRVGSSRRFLEGVGALVSRCLQVQVPHQVRLST</sequence>
<comment type="caution">
    <text evidence="2">The sequence shown here is derived from an EMBL/GenBank/DDBJ whole genome shotgun (WGS) entry which is preliminary data.</text>
</comment>